<protein>
    <recommendedName>
        <fullName evidence="12">Methyl-CpG-binding protein 2</fullName>
    </recommendedName>
</protein>
<dbReference type="GO" id="GO:0051151">
    <property type="term" value="P:negative regulation of smooth muscle cell differentiation"/>
    <property type="evidence" value="ECO:0007669"/>
    <property type="project" value="Ensembl"/>
</dbReference>
<reference evidence="15" key="1">
    <citation type="submission" date="2025-08" db="UniProtKB">
        <authorList>
            <consortium name="Ensembl"/>
        </authorList>
    </citation>
    <scope>IDENTIFICATION</scope>
</reference>
<dbReference type="GO" id="GO:0044027">
    <property type="term" value="P:negative regulation of gene expression via chromosomal CpG island methylation"/>
    <property type="evidence" value="ECO:0007669"/>
    <property type="project" value="Ensembl"/>
</dbReference>
<evidence type="ECO:0000256" key="5">
    <source>
        <dbReference type="ARBA" id="ARBA00022737"/>
    </source>
</evidence>
<dbReference type="GO" id="GO:0003714">
    <property type="term" value="F:transcription corepressor activity"/>
    <property type="evidence" value="ECO:0007669"/>
    <property type="project" value="Ensembl"/>
</dbReference>
<dbReference type="GO" id="GO:0071514">
    <property type="term" value="P:genomic imprinting"/>
    <property type="evidence" value="ECO:0007669"/>
    <property type="project" value="Ensembl"/>
</dbReference>
<dbReference type="GO" id="GO:0005813">
    <property type="term" value="C:centrosome"/>
    <property type="evidence" value="ECO:0007669"/>
    <property type="project" value="Ensembl"/>
</dbReference>
<dbReference type="Gene3D" id="3.30.890.10">
    <property type="entry name" value="Methyl-cpg-binding Protein 2, Chain A"/>
    <property type="match status" value="1"/>
</dbReference>
<evidence type="ECO:0000256" key="4">
    <source>
        <dbReference type="ARBA" id="ARBA00022553"/>
    </source>
</evidence>
<dbReference type="CDD" id="cd01396">
    <property type="entry name" value="MeCP2_MBD"/>
    <property type="match status" value="1"/>
</dbReference>
<proteinExistence type="predicted"/>
<evidence type="ECO:0000256" key="8">
    <source>
        <dbReference type="ARBA" id="ARBA00023125"/>
    </source>
</evidence>
<evidence type="ECO:0000256" key="6">
    <source>
        <dbReference type="ARBA" id="ARBA00022990"/>
    </source>
</evidence>
<dbReference type="PANTHER" id="PTHR15074">
    <property type="entry name" value="METHYL-CPG-BINDING PROTEIN"/>
    <property type="match status" value="1"/>
</dbReference>
<keyword evidence="9" id="KW-0804">Transcription</keyword>
<dbReference type="GO" id="GO:0005829">
    <property type="term" value="C:cytosol"/>
    <property type="evidence" value="ECO:0007669"/>
    <property type="project" value="Ensembl"/>
</dbReference>
<dbReference type="GO" id="GO:0021549">
    <property type="term" value="P:cerebellum development"/>
    <property type="evidence" value="ECO:0007669"/>
    <property type="project" value="Ensembl"/>
</dbReference>
<dbReference type="GO" id="GO:0007585">
    <property type="term" value="P:respiratory gaseous exchange by respiratory system"/>
    <property type="evidence" value="ECO:0007669"/>
    <property type="project" value="Ensembl"/>
</dbReference>
<comment type="subcellular location">
    <subcellularLocation>
        <location evidence="1">Nucleus</location>
    </subcellularLocation>
</comment>
<dbReference type="GO" id="GO:0005654">
    <property type="term" value="C:nucleoplasm"/>
    <property type="evidence" value="ECO:0007669"/>
    <property type="project" value="Ensembl"/>
</dbReference>
<feature type="compositionally biased region" description="Pro residues" evidence="13">
    <location>
        <begin position="161"/>
        <end position="178"/>
    </location>
</feature>
<dbReference type="GO" id="GO:0010467">
    <property type="term" value="P:gene expression"/>
    <property type="evidence" value="ECO:0007669"/>
    <property type="project" value="Ensembl"/>
</dbReference>
<dbReference type="SMART" id="SM00391">
    <property type="entry name" value="MBD"/>
    <property type="match status" value="1"/>
</dbReference>
<dbReference type="GO" id="GO:0008327">
    <property type="term" value="F:methyl-CpG binding"/>
    <property type="evidence" value="ECO:0007669"/>
    <property type="project" value="Ensembl"/>
</dbReference>
<dbReference type="GO" id="GO:0007416">
    <property type="term" value="P:synapse assembly"/>
    <property type="evidence" value="ECO:0007669"/>
    <property type="project" value="Ensembl"/>
</dbReference>
<keyword evidence="4" id="KW-0597">Phosphoprotein</keyword>
<dbReference type="GO" id="GO:0006576">
    <property type="term" value="P:biogenic amine metabolic process"/>
    <property type="evidence" value="ECO:0007669"/>
    <property type="project" value="Ensembl"/>
</dbReference>
<keyword evidence="10" id="KW-0539">Nucleus</keyword>
<keyword evidence="7" id="KW-0805">Transcription regulation</keyword>
<dbReference type="FunFam" id="3.30.890.10:FF:000004">
    <property type="entry name" value="Methyl-CpG-binding protein 2"/>
    <property type="match status" value="1"/>
</dbReference>
<dbReference type="InterPro" id="IPR001739">
    <property type="entry name" value="Methyl_CpG_DNA-bd"/>
</dbReference>
<dbReference type="GO" id="GO:0043524">
    <property type="term" value="P:negative regulation of neuron apoptotic process"/>
    <property type="evidence" value="ECO:0007669"/>
    <property type="project" value="Ensembl"/>
</dbReference>
<accession>A0A8C3FIE8</accession>
<dbReference type="GO" id="GO:0050432">
    <property type="term" value="P:catecholamine secretion"/>
    <property type="evidence" value="ECO:0007669"/>
    <property type="project" value="Ensembl"/>
</dbReference>
<feature type="compositionally biased region" description="Low complexity" evidence="13">
    <location>
        <begin position="48"/>
        <end position="64"/>
    </location>
</feature>
<dbReference type="GO" id="GO:0042551">
    <property type="term" value="P:neuron maturation"/>
    <property type="evidence" value="ECO:0007669"/>
    <property type="project" value="Ensembl"/>
</dbReference>
<dbReference type="GO" id="GO:0032048">
    <property type="term" value="P:cardiolipin metabolic process"/>
    <property type="evidence" value="ECO:0007669"/>
    <property type="project" value="Ensembl"/>
</dbReference>
<comment type="subunit">
    <text evidence="11">Interacts with FNBP3. Interacts with CDKL5. Interacts with ATRX; MECP2 recruits ATRX to pericentric heterochromatin in neuronal cells. Interacts with NCOR2. Interacts with TBL1XR1; bridges interaction between MECP2 and NCOR1. Interacts with TBL1X; recruits TBL1X to the heterochromatin foci.</text>
</comment>
<dbReference type="InterPro" id="IPR016177">
    <property type="entry name" value="DNA-bd_dom_sf"/>
</dbReference>
<feature type="compositionally biased region" description="Basic and acidic residues" evidence="13">
    <location>
        <begin position="33"/>
        <end position="47"/>
    </location>
</feature>
<dbReference type="Proteomes" id="UP000694380">
    <property type="component" value="Unplaced"/>
</dbReference>
<dbReference type="SUPFAM" id="SSF54171">
    <property type="entry name" value="DNA-binding domain"/>
    <property type="match status" value="1"/>
</dbReference>
<dbReference type="AlphaFoldDB" id="A0A8C3FIE8"/>
<dbReference type="GO" id="GO:0007219">
    <property type="term" value="P:Notch signaling pathway"/>
    <property type="evidence" value="ECO:0007669"/>
    <property type="project" value="Ensembl"/>
</dbReference>
<dbReference type="GO" id="GO:0008211">
    <property type="term" value="P:glucocorticoid metabolic process"/>
    <property type="evidence" value="ECO:0007669"/>
    <property type="project" value="Ensembl"/>
</dbReference>
<dbReference type="GO" id="GO:0000122">
    <property type="term" value="P:negative regulation of transcription by RNA polymerase II"/>
    <property type="evidence" value="ECO:0007669"/>
    <property type="project" value="Ensembl"/>
</dbReference>
<dbReference type="GO" id="GO:0045944">
    <property type="term" value="P:positive regulation of transcription by RNA polymerase II"/>
    <property type="evidence" value="ECO:0007669"/>
    <property type="project" value="Ensembl"/>
</dbReference>
<dbReference type="GO" id="GO:0090063">
    <property type="term" value="P:positive regulation of microtubule nucleation"/>
    <property type="evidence" value="ECO:0007669"/>
    <property type="project" value="Ensembl"/>
</dbReference>
<dbReference type="GO" id="GO:0046470">
    <property type="term" value="P:phosphatidylcholine metabolic process"/>
    <property type="evidence" value="ECO:0007669"/>
    <property type="project" value="Ensembl"/>
</dbReference>
<evidence type="ECO:0000313" key="15">
    <source>
        <dbReference type="Ensembl" id="ENSCPBP00000008868.1"/>
    </source>
</evidence>
<dbReference type="GO" id="GO:0001976">
    <property type="term" value="P:nervous system process involved in regulation of systemic arterial blood pressure"/>
    <property type="evidence" value="ECO:0007669"/>
    <property type="project" value="Ensembl"/>
</dbReference>
<dbReference type="PANTHER" id="PTHR15074:SF6">
    <property type="entry name" value="METHYL-CPG-BINDING PROTEIN 2"/>
    <property type="match status" value="1"/>
</dbReference>
<dbReference type="GO" id="GO:0008104">
    <property type="term" value="P:intracellular protein localization"/>
    <property type="evidence" value="ECO:0007669"/>
    <property type="project" value="Ensembl"/>
</dbReference>
<dbReference type="GO" id="GO:0010385">
    <property type="term" value="F:double-stranded methylated DNA binding"/>
    <property type="evidence" value="ECO:0007669"/>
    <property type="project" value="Ensembl"/>
</dbReference>
<dbReference type="PROSITE" id="PS50982">
    <property type="entry name" value="MBD"/>
    <property type="match status" value="1"/>
</dbReference>
<dbReference type="GO" id="GO:0140566">
    <property type="term" value="F:histone reader activity"/>
    <property type="evidence" value="ECO:0007669"/>
    <property type="project" value="Ensembl"/>
</dbReference>
<evidence type="ECO:0000256" key="9">
    <source>
        <dbReference type="ARBA" id="ARBA00023163"/>
    </source>
</evidence>
<dbReference type="GO" id="GO:0006020">
    <property type="term" value="P:inositol metabolic process"/>
    <property type="evidence" value="ECO:0007669"/>
    <property type="project" value="Ensembl"/>
</dbReference>
<evidence type="ECO:0000313" key="16">
    <source>
        <dbReference type="Proteomes" id="UP000694380"/>
    </source>
</evidence>
<dbReference type="GO" id="GO:0051707">
    <property type="term" value="P:response to other organism"/>
    <property type="evidence" value="ECO:0007669"/>
    <property type="project" value="Ensembl"/>
</dbReference>
<dbReference type="GO" id="GO:0035176">
    <property type="term" value="P:social behavior"/>
    <property type="evidence" value="ECO:0007669"/>
    <property type="project" value="Ensembl"/>
</dbReference>
<dbReference type="GO" id="GO:0008542">
    <property type="term" value="P:visual learning"/>
    <property type="evidence" value="ECO:0007669"/>
    <property type="project" value="Ensembl"/>
</dbReference>
<dbReference type="GO" id="GO:0008344">
    <property type="term" value="P:adult locomotory behavior"/>
    <property type="evidence" value="ECO:0007669"/>
    <property type="project" value="Ensembl"/>
</dbReference>
<dbReference type="GO" id="GO:0098794">
    <property type="term" value="C:postsynapse"/>
    <property type="evidence" value="ECO:0007669"/>
    <property type="project" value="GOC"/>
</dbReference>
<feature type="region of interest" description="Disordered" evidence="13">
    <location>
        <begin position="154"/>
        <end position="178"/>
    </location>
</feature>
<dbReference type="GO" id="GO:0019230">
    <property type="term" value="P:proprioception"/>
    <property type="evidence" value="ECO:0007669"/>
    <property type="project" value="Ensembl"/>
</dbReference>
<dbReference type="GO" id="GO:0003729">
    <property type="term" value="F:mRNA binding"/>
    <property type="evidence" value="ECO:0007669"/>
    <property type="project" value="Ensembl"/>
</dbReference>
<dbReference type="GO" id="GO:0060079">
    <property type="term" value="P:excitatory postsynaptic potential"/>
    <property type="evidence" value="ECO:0007669"/>
    <property type="project" value="Ensembl"/>
</dbReference>
<dbReference type="GO" id="GO:1990841">
    <property type="term" value="F:promoter-specific chromatin binding"/>
    <property type="evidence" value="ECO:0007669"/>
    <property type="project" value="Ensembl"/>
</dbReference>
<keyword evidence="6" id="KW-0007">Acetylation</keyword>
<dbReference type="GO" id="GO:0001662">
    <property type="term" value="P:behavioral fear response"/>
    <property type="evidence" value="ECO:0007669"/>
    <property type="project" value="Ensembl"/>
</dbReference>
<evidence type="ECO:0000256" key="13">
    <source>
        <dbReference type="SAM" id="MobiDB-lite"/>
    </source>
</evidence>
<dbReference type="Ensembl" id="ENSCPBT00000010633.1">
    <property type="protein sequence ID" value="ENSCPBP00000008868.1"/>
    <property type="gene ID" value="ENSCPBG00000006868.1"/>
</dbReference>
<evidence type="ECO:0000256" key="1">
    <source>
        <dbReference type="ARBA" id="ARBA00004123"/>
    </source>
</evidence>
<keyword evidence="5" id="KW-0677">Repeat</keyword>
<dbReference type="GO" id="GO:0099191">
    <property type="term" value="P:trans-synaptic signaling by BDNF"/>
    <property type="evidence" value="ECO:0007669"/>
    <property type="project" value="Ensembl"/>
</dbReference>
<evidence type="ECO:0000256" key="11">
    <source>
        <dbReference type="ARBA" id="ARBA00063689"/>
    </source>
</evidence>
<evidence type="ECO:0000256" key="12">
    <source>
        <dbReference type="ARBA" id="ARBA00072376"/>
    </source>
</evidence>
<dbReference type="GO" id="GO:0016358">
    <property type="term" value="P:dendrite development"/>
    <property type="evidence" value="ECO:0007669"/>
    <property type="project" value="Ensembl"/>
</dbReference>
<dbReference type="GO" id="GO:0014009">
    <property type="term" value="P:glial cell proliferation"/>
    <property type="evidence" value="ECO:0007669"/>
    <property type="project" value="Ensembl"/>
</dbReference>
<dbReference type="GO" id="GO:0021591">
    <property type="term" value="P:ventricular system development"/>
    <property type="evidence" value="ECO:0007669"/>
    <property type="project" value="Ensembl"/>
</dbReference>
<evidence type="ECO:0000259" key="14">
    <source>
        <dbReference type="PROSITE" id="PS50982"/>
    </source>
</evidence>
<dbReference type="GO" id="GO:0060252">
    <property type="term" value="P:positive regulation of glial cell proliferation"/>
    <property type="evidence" value="ECO:0007669"/>
    <property type="project" value="Ensembl"/>
</dbReference>
<evidence type="ECO:0000256" key="3">
    <source>
        <dbReference type="ARBA" id="ARBA00022491"/>
    </source>
</evidence>
<evidence type="ECO:0000256" key="10">
    <source>
        <dbReference type="ARBA" id="ARBA00023242"/>
    </source>
</evidence>
<evidence type="ECO:0000256" key="7">
    <source>
        <dbReference type="ARBA" id="ARBA00023015"/>
    </source>
</evidence>
<dbReference type="GO" id="GO:0007616">
    <property type="term" value="P:long-term memory"/>
    <property type="evidence" value="ECO:0007669"/>
    <property type="project" value="Ensembl"/>
</dbReference>
<dbReference type="GeneTree" id="ENSGT00530000063687"/>
<keyword evidence="2" id="KW-0488">Methylation</keyword>
<dbReference type="GO" id="GO:0019233">
    <property type="term" value="P:sensory perception of pain"/>
    <property type="evidence" value="ECO:0007669"/>
    <property type="project" value="Ensembl"/>
</dbReference>
<sequence>PHFGLLGLMAVDDQNLQGLKDKSPKAKKMKKEKQREAEPAEAGKAETSEGAGAAPAAPEASASPKQRRSIIRDRGPMYDDPTLPEGWTRKLKQRKSGRSAGKYDVYLINPQGKAFRSKVELIAYFEKVGDTSLDPNDFDFTVTDERQLLPGRAPAKHLPSPTAPPGFHPPSTSPPSPFLIPRSTVRGVDPPGWKPLCTFSMRGVPFPSSFLDALLRILLTRPAVWGGCPPSS</sequence>
<dbReference type="GO" id="GO:0000792">
    <property type="term" value="C:heterochromatin"/>
    <property type="evidence" value="ECO:0007669"/>
    <property type="project" value="Ensembl"/>
</dbReference>
<keyword evidence="3" id="KW-0678">Repressor</keyword>
<organism evidence="15 16">
    <name type="scientific">Chrysemys picta bellii</name>
    <name type="common">Western painted turtle</name>
    <name type="synonym">Emys bellii</name>
    <dbReference type="NCBI Taxonomy" id="8478"/>
    <lineage>
        <taxon>Eukaryota</taxon>
        <taxon>Metazoa</taxon>
        <taxon>Chordata</taxon>
        <taxon>Craniata</taxon>
        <taxon>Vertebrata</taxon>
        <taxon>Euteleostomi</taxon>
        <taxon>Archelosauria</taxon>
        <taxon>Testudinata</taxon>
        <taxon>Testudines</taxon>
        <taxon>Cryptodira</taxon>
        <taxon>Durocryptodira</taxon>
        <taxon>Testudinoidea</taxon>
        <taxon>Emydidae</taxon>
        <taxon>Chrysemys</taxon>
    </lineage>
</organism>
<dbReference type="GO" id="GO:0016525">
    <property type="term" value="P:negative regulation of angiogenesis"/>
    <property type="evidence" value="ECO:0007669"/>
    <property type="project" value="Ensembl"/>
</dbReference>
<keyword evidence="16" id="KW-1185">Reference proteome</keyword>
<keyword evidence="8" id="KW-0238">DNA-binding</keyword>
<dbReference type="GO" id="GO:0140693">
    <property type="term" value="F:molecular condensate scaffold activity"/>
    <property type="evidence" value="ECO:0007669"/>
    <property type="project" value="Ensembl"/>
</dbReference>
<reference evidence="15" key="2">
    <citation type="submission" date="2025-09" db="UniProtKB">
        <authorList>
            <consortium name="Ensembl"/>
        </authorList>
    </citation>
    <scope>IDENTIFICATION</scope>
</reference>
<dbReference type="GO" id="GO:0043537">
    <property type="term" value="P:negative regulation of blood vessel endothelial cell migration"/>
    <property type="evidence" value="ECO:0007669"/>
    <property type="project" value="Ensembl"/>
</dbReference>
<evidence type="ECO:0000256" key="2">
    <source>
        <dbReference type="ARBA" id="ARBA00022481"/>
    </source>
</evidence>
<dbReference type="GO" id="GO:0031507">
    <property type="term" value="P:heterochromatin formation"/>
    <property type="evidence" value="ECO:0007669"/>
    <property type="project" value="Ensembl"/>
</dbReference>
<dbReference type="GO" id="GO:0001666">
    <property type="term" value="P:response to hypoxia"/>
    <property type="evidence" value="ECO:0007669"/>
    <property type="project" value="Ensembl"/>
</dbReference>
<dbReference type="GO" id="GO:0002087">
    <property type="term" value="P:regulation of respiratory gaseous exchange by nervous system process"/>
    <property type="evidence" value="ECO:0007669"/>
    <property type="project" value="Ensembl"/>
</dbReference>
<dbReference type="GO" id="GO:0035197">
    <property type="term" value="F:siRNA binding"/>
    <property type="evidence" value="ECO:0007669"/>
    <property type="project" value="Ensembl"/>
</dbReference>
<feature type="domain" description="MBD" evidence="14">
    <location>
        <begin position="73"/>
        <end position="145"/>
    </location>
</feature>
<name>A0A8C3FIE8_CHRPI</name>
<feature type="region of interest" description="Disordered" evidence="13">
    <location>
        <begin position="1"/>
        <end position="99"/>
    </location>
</feature>
<dbReference type="GO" id="GO:0001964">
    <property type="term" value="P:startle response"/>
    <property type="evidence" value="ECO:0007669"/>
    <property type="project" value="Ensembl"/>
</dbReference>
<dbReference type="GO" id="GO:0006541">
    <property type="term" value="P:glutamine metabolic process"/>
    <property type="evidence" value="ECO:0007669"/>
    <property type="project" value="Ensembl"/>
</dbReference>
<dbReference type="InterPro" id="IPR045138">
    <property type="entry name" value="MeCP2/MBD4"/>
</dbReference>
<gene>
    <name evidence="15" type="primary">MECP2</name>
</gene>
<dbReference type="GO" id="GO:0060291">
    <property type="term" value="P:long-term synaptic potentiation"/>
    <property type="evidence" value="ECO:0007669"/>
    <property type="project" value="Ensembl"/>
</dbReference>
<dbReference type="Pfam" id="PF01429">
    <property type="entry name" value="MBD"/>
    <property type="match status" value="1"/>
</dbReference>
<dbReference type="GO" id="GO:0009791">
    <property type="term" value="P:post-embryonic development"/>
    <property type="evidence" value="ECO:0007669"/>
    <property type="project" value="Ensembl"/>
</dbReference>